<keyword evidence="7" id="KW-0998">Cell outer membrane</keyword>
<comment type="subcellular location">
    <subcellularLocation>
        <location evidence="1">Cell outer membrane</location>
        <topology evidence="1">Multi-pass membrane protein</topology>
    </subcellularLocation>
</comment>
<evidence type="ECO:0000256" key="3">
    <source>
        <dbReference type="ARBA" id="ARBA00022452"/>
    </source>
</evidence>
<gene>
    <name evidence="9" type="ORF">PlAlph_0630</name>
</gene>
<evidence type="ECO:0000256" key="8">
    <source>
        <dbReference type="SAM" id="SignalP"/>
    </source>
</evidence>
<keyword evidence="4" id="KW-0812">Transmembrane</keyword>
<dbReference type="PROSITE" id="PS51257">
    <property type="entry name" value="PROKAR_LIPOPROTEIN"/>
    <property type="match status" value="1"/>
</dbReference>
<keyword evidence="6" id="KW-0472">Membrane</keyword>
<evidence type="ECO:0000256" key="1">
    <source>
        <dbReference type="ARBA" id="ARBA00004571"/>
    </source>
</evidence>
<feature type="chain" id="PRO_5026138876" evidence="8">
    <location>
        <begin position="22"/>
        <end position="419"/>
    </location>
</feature>
<evidence type="ECO:0000256" key="6">
    <source>
        <dbReference type="ARBA" id="ARBA00023136"/>
    </source>
</evidence>
<evidence type="ECO:0000256" key="2">
    <source>
        <dbReference type="ARBA" id="ARBA00008163"/>
    </source>
</evidence>
<dbReference type="GO" id="GO:0015483">
    <property type="term" value="F:long-chain fatty acid transporting porin activity"/>
    <property type="evidence" value="ECO:0007669"/>
    <property type="project" value="TreeGrafter"/>
</dbReference>
<protein>
    <submittedName>
        <fullName evidence="9">Aromatic hydrocarbon degradation protein</fullName>
    </submittedName>
</protein>
<dbReference type="GO" id="GO:0009279">
    <property type="term" value="C:cell outer membrane"/>
    <property type="evidence" value="ECO:0007669"/>
    <property type="project" value="UniProtKB-SubCell"/>
</dbReference>
<organism evidence="9">
    <name type="scientific">uncultured Alphaproteobacteria bacterium</name>
    <dbReference type="NCBI Taxonomy" id="91750"/>
    <lineage>
        <taxon>Bacteria</taxon>
        <taxon>Pseudomonadati</taxon>
        <taxon>Pseudomonadota</taxon>
        <taxon>Alphaproteobacteria</taxon>
        <taxon>environmental samples</taxon>
    </lineage>
</organism>
<dbReference type="PANTHER" id="PTHR35093:SF8">
    <property type="entry name" value="OUTER MEMBRANE PROTEIN NMB0088-RELATED"/>
    <property type="match status" value="1"/>
</dbReference>
<accession>A0A6G8F209</accession>
<evidence type="ECO:0000256" key="4">
    <source>
        <dbReference type="ARBA" id="ARBA00022692"/>
    </source>
</evidence>
<keyword evidence="5 8" id="KW-0732">Signal</keyword>
<feature type="signal peptide" evidence="8">
    <location>
        <begin position="1"/>
        <end position="21"/>
    </location>
</feature>
<dbReference type="InterPro" id="IPR005017">
    <property type="entry name" value="OMPP1/FadL/TodX"/>
</dbReference>
<sequence length="419" mass="46027">MKKLLTMTALGVVLACSDASASGFYLKEQSAAAQGNAYAGASAGAEDISYSYFNPAGLTRHKGTQIELGGTWISPNSTARNANNNFGDHTDYMGNIVHPAASPQAYFSHQINDQWTAAVSLNTPYGMITKYGDDWAGRFHGTLSKIITATITPMAAYKVNDQLSLGAGMQIQYIKATLRNGVVAGVHPQLGLIEDKSTIKGDTLDIGYQLGAMYELSDQTRFGAGYRSKIRHKVKGDIKFDGLLASMGMNQDVSARLTTPASLTVGAYHDLNQDWAVMAEYSRVYWSSFKNLVIDGEKSGRMSITQERWKDTDFYALGVSKQLDPQWKLRLGVAYEKGAVGDEYRTPRIPDSNRYWYSAGLEYKYSENLTFNVGYTHIIADKNKVSLRGDHLGDNTRGAFNASYQSKINILAGSLTYNF</sequence>
<evidence type="ECO:0000313" key="9">
    <source>
        <dbReference type="EMBL" id="QIM10309.1"/>
    </source>
</evidence>
<evidence type="ECO:0000256" key="7">
    <source>
        <dbReference type="ARBA" id="ARBA00023237"/>
    </source>
</evidence>
<dbReference type="AlphaFoldDB" id="A0A6G8F209"/>
<dbReference type="Pfam" id="PF03349">
    <property type="entry name" value="Toluene_X"/>
    <property type="match status" value="1"/>
</dbReference>
<dbReference type="Gene3D" id="2.40.160.60">
    <property type="entry name" value="Outer membrane protein transport protein (OMPP1/FadL/TodX)"/>
    <property type="match status" value="1"/>
</dbReference>
<dbReference type="PANTHER" id="PTHR35093">
    <property type="entry name" value="OUTER MEMBRANE PROTEIN NMB0088-RELATED"/>
    <property type="match status" value="1"/>
</dbReference>
<dbReference type="SUPFAM" id="SSF56935">
    <property type="entry name" value="Porins"/>
    <property type="match status" value="1"/>
</dbReference>
<evidence type="ECO:0000256" key="5">
    <source>
        <dbReference type="ARBA" id="ARBA00022729"/>
    </source>
</evidence>
<dbReference type="EMBL" id="MN990728">
    <property type="protein sequence ID" value="QIM10309.1"/>
    <property type="molecule type" value="Genomic_DNA"/>
</dbReference>
<proteinExistence type="inferred from homology"/>
<keyword evidence="3" id="KW-1134">Transmembrane beta strand</keyword>
<name>A0A6G8F209_9PROT</name>
<comment type="similarity">
    <text evidence="2">Belongs to the OmpP1/FadL family.</text>
</comment>
<reference evidence="9" key="1">
    <citation type="journal article" date="2020" name="J. ISSAAS">
        <title>Lactobacilli and other gastrointestinal microbiota of Peromyscus leucopus, reservoir host for agents of Lyme disease and other zoonoses in North America.</title>
        <authorList>
            <person name="Milovic A."/>
            <person name="Bassam K."/>
            <person name="Shao H."/>
            <person name="Chatzistamou I."/>
            <person name="Tufts D.M."/>
            <person name="Diuk-Wasser M."/>
            <person name="Barbour A.G."/>
        </authorList>
    </citation>
    <scope>NUCLEOTIDE SEQUENCE</scope>
    <source>
        <strain evidence="9">LL90</strain>
    </source>
</reference>